<keyword evidence="1" id="KW-0812">Transmembrane</keyword>
<dbReference type="HOGENOM" id="CLU_3083313_0_0_10"/>
<feature type="transmembrane region" description="Helical" evidence="1">
    <location>
        <begin position="6"/>
        <end position="23"/>
    </location>
</feature>
<dbReference type="AlphaFoldDB" id="L1NK38"/>
<accession>L1NK38</accession>
<sequence length="52" mass="6202">MKSLKFILRCNICLFSKAILLVFKSYSFITQKHSFYPPKDDVLRCKRIAFEN</sequence>
<keyword evidence="1" id="KW-1133">Transmembrane helix</keyword>
<keyword evidence="1" id="KW-0472">Membrane</keyword>
<gene>
    <name evidence="2" type="ORF">HMPREF9151_00178</name>
</gene>
<evidence type="ECO:0000313" key="2">
    <source>
        <dbReference type="EMBL" id="EKY03869.1"/>
    </source>
</evidence>
<proteinExistence type="predicted"/>
<comment type="caution">
    <text evidence="2">The sequence shown here is derived from an EMBL/GenBank/DDBJ whole genome shotgun (WGS) entry which is preliminary data.</text>
</comment>
<protein>
    <submittedName>
        <fullName evidence="2">Uncharacterized protein</fullName>
    </submittedName>
</protein>
<evidence type="ECO:0000256" key="1">
    <source>
        <dbReference type="SAM" id="Phobius"/>
    </source>
</evidence>
<reference evidence="2 3" key="1">
    <citation type="submission" date="2012-05" db="EMBL/GenBank/DDBJ databases">
        <authorList>
            <person name="Weinstock G."/>
            <person name="Sodergren E."/>
            <person name="Lobos E.A."/>
            <person name="Fulton L."/>
            <person name="Fulton R."/>
            <person name="Courtney L."/>
            <person name="Fronick C."/>
            <person name="O'Laughlin M."/>
            <person name="Godfrey J."/>
            <person name="Wilson R.M."/>
            <person name="Miner T."/>
            <person name="Farmer C."/>
            <person name="Delehaunty K."/>
            <person name="Cordes M."/>
            <person name="Minx P."/>
            <person name="Tomlinson C."/>
            <person name="Chen J."/>
            <person name="Wollam A."/>
            <person name="Pepin K.H."/>
            <person name="Bhonagiri V."/>
            <person name="Zhang X."/>
            <person name="Suruliraj S."/>
            <person name="Warren W."/>
            <person name="Mitreva M."/>
            <person name="Mardis E.R."/>
            <person name="Wilson R.K."/>
        </authorList>
    </citation>
    <scope>NUCLEOTIDE SEQUENCE [LARGE SCALE GENOMIC DNA]</scope>
    <source>
        <strain evidence="2 3">F0055</strain>
    </source>
</reference>
<organism evidence="2 3">
    <name type="scientific">Hoylesella saccharolytica F0055</name>
    <dbReference type="NCBI Taxonomy" id="1127699"/>
    <lineage>
        <taxon>Bacteria</taxon>
        <taxon>Pseudomonadati</taxon>
        <taxon>Bacteroidota</taxon>
        <taxon>Bacteroidia</taxon>
        <taxon>Bacteroidales</taxon>
        <taxon>Prevotellaceae</taxon>
        <taxon>Hoylesella</taxon>
    </lineage>
</organism>
<dbReference type="Proteomes" id="UP000010433">
    <property type="component" value="Unassembled WGS sequence"/>
</dbReference>
<evidence type="ECO:0000313" key="3">
    <source>
        <dbReference type="Proteomes" id="UP000010433"/>
    </source>
</evidence>
<name>L1NK38_9BACT</name>
<keyword evidence="3" id="KW-1185">Reference proteome</keyword>
<dbReference type="EMBL" id="AMEP01000020">
    <property type="protein sequence ID" value="EKY03869.1"/>
    <property type="molecule type" value="Genomic_DNA"/>
</dbReference>